<feature type="domain" description="SLH" evidence="5">
    <location>
        <begin position="96"/>
        <end position="159"/>
    </location>
</feature>
<organism evidence="7 8">
    <name type="scientific">Paenibacillus artemisiicola</name>
    <dbReference type="NCBI Taxonomy" id="1172618"/>
    <lineage>
        <taxon>Bacteria</taxon>
        <taxon>Bacillati</taxon>
        <taxon>Bacillota</taxon>
        <taxon>Bacilli</taxon>
        <taxon>Bacillales</taxon>
        <taxon>Paenibacillaceae</taxon>
        <taxon>Paenibacillus</taxon>
    </lineage>
</organism>
<evidence type="ECO:0000259" key="6">
    <source>
        <dbReference type="PROSITE" id="PS51910"/>
    </source>
</evidence>
<comment type="caution">
    <text evidence="7">The sequence shown here is derived from an EMBL/GenBank/DDBJ whole genome shotgun (WGS) entry which is preliminary data.</text>
</comment>
<feature type="domain" description="GH18" evidence="6">
    <location>
        <begin position="228"/>
        <end position="538"/>
    </location>
</feature>
<dbReference type="InterPro" id="IPR017853">
    <property type="entry name" value="GH"/>
</dbReference>
<dbReference type="PROSITE" id="PS51272">
    <property type="entry name" value="SLH"/>
    <property type="match status" value="3"/>
</dbReference>
<feature type="domain" description="SLH" evidence="5">
    <location>
        <begin position="35"/>
        <end position="95"/>
    </location>
</feature>
<protein>
    <submittedName>
        <fullName evidence="7">S-layer homology domain-containing protein</fullName>
    </submittedName>
</protein>
<sequence>MNANGSFGHPFLALMLIIGMTFGFYPHAAAAATAPAALPYDDIRDNYAASAIVNMTKLGFVTGTGPRRFEPDKAITRAEFTTMLERLLGIRPVSAAIPAFADVPVSAWHYGWVQAAIQLNLVQGAAPSRFEPNRPVTREEAAVLLARAAKQSLPPASSVPDGLYGDEARIDDWALPAVYRLWQRDLMGGDAGGFRPRDAITRQEAAVLLNRTWTHADWAAEIQAAVPSPIQLGWQYDQTTLQYEAQVAKSEANTLSPRWYFLGKTGALEDGTDAALATWAHARGKRVWAMVGNHSDAAATHAMLVSPGKRQAFVQQLADRVRLHGLDGLNLDFENMLPEDRDVFTAFVAALEQALDASNAAVSVNVSPDLGTDWTAVFDYAALANAADYIVLMGYDEHWDGDPIAGSVASFPWVRQGLATLLREAPAGRVILALPLYTRQWTQTGGGSATSLDIGLPEQNALVRAKKLAPRWDDALGQYYAEYADRTRLNRLWLEDGRSLSRKIGLGAANAVAGYGYWYIGGESPDVWTSVRNAIRFDAYTFA</sequence>
<evidence type="ECO:0000256" key="3">
    <source>
        <dbReference type="RuleBase" id="RU000489"/>
    </source>
</evidence>
<dbReference type="PANTHER" id="PTHR46066">
    <property type="entry name" value="CHITINASE DOMAIN-CONTAINING PROTEIN 1 FAMILY MEMBER"/>
    <property type="match status" value="1"/>
</dbReference>
<dbReference type="PANTHER" id="PTHR46066:SF2">
    <property type="entry name" value="CHITINASE DOMAIN-CONTAINING PROTEIN 1"/>
    <property type="match status" value="1"/>
</dbReference>
<evidence type="ECO:0000259" key="5">
    <source>
        <dbReference type="PROSITE" id="PS51272"/>
    </source>
</evidence>
<dbReference type="PROSITE" id="PS51910">
    <property type="entry name" value="GH18_2"/>
    <property type="match status" value="1"/>
</dbReference>
<accession>A0ABS3W4P2</accession>
<proteinExistence type="inferred from homology"/>
<keyword evidence="8" id="KW-1185">Reference proteome</keyword>
<dbReference type="Proteomes" id="UP000670947">
    <property type="component" value="Unassembled WGS sequence"/>
</dbReference>
<name>A0ABS3W4P2_9BACL</name>
<reference evidence="7 8" key="1">
    <citation type="submission" date="2021-03" db="EMBL/GenBank/DDBJ databases">
        <title>Paenibacillus artemisicola MWE-103 whole genome sequence.</title>
        <authorList>
            <person name="Ham Y.J."/>
        </authorList>
    </citation>
    <scope>NUCLEOTIDE SEQUENCE [LARGE SCALE GENOMIC DNA]</scope>
    <source>
        <strain evidence="7 8">MWE-103</strain>
    </source>
</reference>
<dbReference type="Pfam" id="PF00704">
    <property type="entry name" value="Glyco_hydro_18"/>
    <property type="match status" value="1"/>
</dbReference>
<dbReference type="Pfam" id="PF00395">
    <property type="entry name" value="SLH"/>
    <property type="match status" value="3"/>
</dbReference>
<dbReference type="Gene3D" id="3.20.20.80">
    <property type="entry name" value="Glycosidases"/>
    <property type="match status" value="1"/>
</dbReference>
<dbReference type="SMART" id="SM00636">
    <property type="entry name" value="Glyco_18"/>
    <property type="match status" value="1"/>
</dbReference>
<comment type="similarity">
    <text evidence="4">Belongs to the glycosyl hydrolase 18 family.</text>
</comment>
<evidence type="ECO:0000256" key="2">
    <source>
        <dbReference type="ARBA" id="ARBA00023295"/>
    </source>
</evidence>
<dbReference type="EMBL" id="JAGGDJ010000002">
    <property type="protein sequence ID" value="MBO7743280.1"/>
    <property type="molecule type" value="Genomic_DNA"/>
</dbReference>
<evidence type="ECO:0000313" key="8">
    <source>
        <dbReference type="Proteomes" id="UP000670947"/>
    </source>
</evidence>
<dbReference type="PROSITE" id="PS01095">
    <property type="entry name" value="GH18_1"/>
    <property type="match status" value="1"/>
</dbReference>
<evidence type="ECO:0000256" key="4">
    <source>
        <dbReference type="RuleBase" id="RU004453"/>
    </source>
</evidence>
<evidence type="ECO:0000256" key="1">
    <source>
        <dbReference type="ARBA" id="ARBA00022801"/>
    </source>
</evidence>
<keyword evidence="1 3" id="KW-0378">Hydrolase</keyword>
<dbReference type="InterPro" id="IPR001119">
    <property type="entry name" value="SLH_dom"/>
</dbReference>
<dbReference type="InterPro" id="IPR001579">
    <property type="entry name" value="Glyco_hydro_18_chit_AS"/>
</dbReference>
<dbReference type="SUPFAM" id="SSF51445">
    <property type="entry name" value="(Trans)glycosidases"/>
    <property type="match status" value="1"/>
</dbReference>
<dbReference type="InterPro" id="IPR011583">
    <property type="entry name" value="Chitinase_II/V-like_cat"/>
</dbReference>
<gene>
    <name evidence="7" type="ORF">I8J29_03680</name>
</gene>
<evidence type="ECO:0000313" key="7">
    <source>
        <dbReference type="EMBL" id="MBO7743280.1"/>
    </source>
</evidence>
<dbReference type="InterPro" id="IPR029070">
    <property type="entry name" value="Chitinase_insertion_sf"/>
</dbReference>
<keyword evidence="2 3" id="KW-0326">Glycosidase</keyword>
<dbReference type="InterPro" id="IPR001223">
    <property type="entry name" value="Glyco_hydro18_cat"/>
</dbReference>
<dbReference type="RefSeq" id="WP_208846324.1">
    <property type="nucleotide sequence ID" value="NZ_JAGGDJ010000002.1"/>
</dbReference>
<feature type="domain" description="SLH" evidence="5">
    <location>
        <begin position="161"/>
        <end position="223"/>
    </location>
</feature>
<dbReference type="Gene3D" id="3.10.50.10">
    <property type="match status" value="1"/>
</dbReference>